<organism evidence="1 2">
    <name type="scientific">Paralvinella palmiformis</name>
    <dbReference type="NCBI Taxonomy" id="53620"/>
    <lineage>
        <taxon>Eukaryota</taxon>
        <taxon>Metazoa</taxon>
        <taxon>Spiralia</taxon>
        <taxon>Lophotrochozoa</taxon>
        <taxon>Annelida</taxon>
        <taxon>Polychaeta</taxon>
        <taxon>Sedentaria</taxon>
        <taxon>Canalipalpata</taxon>
        <taxon>Terebellida</taxon>
        <taxon>Terebelliformia</taxon>
        <taxon>Alvinellidae</taxon>
        <taxon>Paralvinella</taxon>
    </lineage>
</organism>
<evidence type="ECO:0000313" key="1">
    <source>
        <dbReference type="EMBL" id="KAK2144996.1"/>
    </source>
</evidence>
<protein>
    <submittedName>
        <fullName evidence="1">Uncharacterized protein</fullName>
    </submittedName>
</protein>
<reference evidence="1" key="1">
    <citation type="journal article" date="2023" name="Mol. Biol. Evol.">
        <title>Third-Generation Sequencing Reveals the Adaptive Role of the Epigenome in Three Deep-Sea Polychaetes.</title>
        <authorList>
            <person name="Perez M."/>
            <person name="Aroh O."/>
            <person name="Sun Y."/>
            <person name="Lan Y."/>
            <person name="Juniper S.K."/>
            <person name="Young C.R."/>
            <person name="Angers B."/>
            <person name="Qian P.Y."/>
        </authorList>
    </citation>
    <scope>NUCLEOTIDE SEQUENCE</scope>
    <source>
        <strain evidence="1">P08H-3</strain>
    </source>
</reference>
<gene>
    <name evidence="1" type="ORF">LSH36_713g01012</name>
</gene>
<accession>A0AAD9J2V6</accession>
<evidence type="ECO:0000313" key="2">
    <source>
        <dbReference type="Proteomes" id="UP001208570"/>
    </source>
</evidence>
<dbReference type="Proteomes" id="UP001208570">
    <property type="component" value="Unassembled WGS sequence"/>
</dbReference>
<name>A0AAD9J2V6_9ANNE</name>
<sequence length="872" mass="101940">MGCNGLTLNEKLALDLILAIRESHYKWPEDFVKSSQSNGSAELSDMLKTAYLDNYYYGGFNDSLNWVLWVKGLKRACNTSVGDGIYPMTWSYSLQKWQEAMVSEFENRTTDDQLTYAKNWTSLWFDPLRDTCKRDVWIHFTEKRPQKNVGEFELIWHSGKTIELCTTNLELGWLMRFVPMYRRYVWTLILLGSKEGWYGPPQYKMIGAYWKYGARRYDYVLRSCYNIWSWGCNGTAVNETWAREWVKYSTMNGFSWDEDFVHSDMDVDGFVQTYGLDWDGLSVLNGTESEKLNWALWHDAYAKVCNATFGERSEEKLVDVIQEWKANKVAEFTRSSNITINGNWSDLWRYPFRHSCITKLKIYRRFAYDLIVRKGRHSMMGYWMQKYMKGDWNTAYFQNVKTWKVKEFSWDSFMDLSFFDSYGSCIDTWRPGCNTTLTNSSYLDMWRDLMDRAGFEWSGNFTLHTNNSFVEELADKFLPDRNMSDVADFNWAFWFDGWQAMCNASVEEEDGNMNWTHVVYRWASDWTERLDNERSSAVDWMKLWIEPLLYMCNYTGANDTISEDFTNLLTMSTGDGVHLTSSAIVAREIRFERVIERRMEEVRKQRRHYQYSFNYGLCISVWTSVCEGNKDLNMTEVNGLLQCLQRSTPALNFMNYTSDEVEQLLSTTSLMGLTDGETQLLNGLKNHTIPNISELVWKLWVGGWKSVCSKTDANGITLDEVLAALEETFEDNQLLQIGGTVDEWKKAWIQPWVGPCKGEAFSCEYQEEYEELGPMTWNYECSVYLNDTIQSFNWTSAGDDWKERCHFAYGSRFDWTDIDEVMKVWTDLCNAGANGGGNGGLLPYTEDKWDEDFDIACHKLKIFKIDDDGDGI</sequence>
<proteinExistence type="predicted"/>
<keyword evidence="2" id="KW-1185">Reference proteome</keyword>
<dbReference type="EMBL" id="JAODUP010000713">
    <property type="protein sequence ID" value="KAK2144996.1"/>
    <property type="molecule type" value="Genomic_DNA"/>
</dbReference>
<dbReference type="AlphaFoldDB" id="A0AAD9J2V6"/>
<comment type="caution">
    <text evidence="1">The sequence shown here is derived from an EMBL/GenBank/DDBJ whole genome shotgun (WGS) entry which is preliminary data.</text>
</comment>